<dbReference type="InterPro" id="IPR011050">
    <property type="entry name" value="Pectin_lyase_fold/virulence"/>
</dbReference>
<dbReference type="RefSeq" id="WP_264321889.1">
    <property type="nucleotide sequence ID" value="NZ_JADEXN010000231.1"/>
</dbReference>
<dbReference type="EMBL" id="JADEXN010000231">
    <property type="protein sequence ID" value="MBE9041689.1"/>
    <property type="molecule type" value="Genomic_DNA"/>
</dbReference>
<dbReference type="AlphaFoldDB" id="A0A928VWN3"/>
<keyword evidence="4" id="KW-1185">Reference proteome</keyword>
<evidence type="ECO:0000256" key="1">
    <source>
        <dbReference type="SAM" id="SignalP"/>
    </source>
</evidence>
<gene>
    <name evidence="3" type="ORF">IQ235_12950</name>
</gene>
<dbReference type="InterPro" id="IPR012334">
    <property type="entry name" value="Pectin_lyas_fold"/>
</dbReference>
<keyword evidence="1" id="KW-0732">Signal</keyword>
<dbReference type="SMART" id="SM00912">
    <property type="entry name" value="Haemagg_act"/>
    <property type="match status" value="1"/>
</dbReference>
<dbReference type="SUPFAM" id="SSF51126">
    <property type="entry name" value="Pectin lyase-like"/>
    <property type="match status" value="1"/>
</dbReference>
<name>A0A928VWN3_9CYAN</name>
<proteinExistence type="predicted"/>
<feature type="domain" description="Filamentous haemagglutinin FhaB/tRNA nuclease CdiA-like TPS" evidence="2">
    <location>
        <begin position="43"/>
        <end position="156"/>
    </location>
</feature>
<organism evidence="3 4">
    <name type="scientific">Zarconia navalis LEGE 11467</name>
    <dbReference type="NCBI Taxonomy" id="1828826"/>
    <lineage>
        <taxon>Bacteria</taxon>
        <taxon>Bacillati</taxon>
        <taxon>Cyanobacteriota</taxon>
        <taxon>Cyanophyceae</taxon>
        <taxon>Oscillatoriophycideae</taxon>
        <taxon>Oscillatoriales</taxon>
        <taxon>Oscillatoriales incertae sedis</taxon>
        <taxon>Zarconia</taxon>
        <taxon>Zarconia navalis</taxon>
    </lineage>
</organism>
<evidence type="ECO:0000313" key="3">
    <source>
        <dbReference type="EMBL" id="MBE9041689.1"/>
    </source>
</evidence>
<evidence type="ECO:0000313" key="4">
    <source>
        <dbReference type="Proteomes" id="UP000621799"/>
    </source>
</evidence>
<comment type="caution">
    <text evidence="3">The sequence shown here is derived from an EMBL/GenBank/DDBJ whole genome shotgun (WGS) entry which is preliminary data.</text>
</comment>
<accession>A0A928VWN3</accession>
<sequence length="355" mass="36793">MKTSILKLLNARNRRFDRDRVSGAFAPVLLALILPQAASAQITPDTSLPNNSRVKVESAIQRITGGTNAGENLFHSFEEFNLQTGSTAYFDNALTIDNIITRVTGGNISNIDGLIRANGTANLFLLNPSGIVFGSNARLDIGGSFLGSTADSFVFEDGNTFSATEPNSSTLLSVNVPVGLQWNGVNSGSIRVEGAGHILPNEDPTVVPLEERNSGFGLRVKPGETLVLVGGDITLDGGLLTAQQGRIELGSVGVGTVSLDANGSSLDYANAGNLGTVQLRSKASVDVSGIGGGEIQVRGETVSLADDSRILADTLGTEDGVEIAIDTKQLTIAGDSFVSVSTYGDGVGGNLEVNV</sequence>
<dbReference type="NCBIfam" id="TIGR01901">
    <property type="entry name" value="adhes_NPXG"/>
    <property type="match status" value="1"/>
</dbReference>
<evidence type="ECO:0000259" key="2">
    <source>
        <dbReference type="SMART" id="SM00912"/>
    </source>
</evidence>
<protein>
    <submittedName>
        <fullName evidence="3">Filamentous hemagglutinin N-terminal domain-containing protein</fullName>
    </submittedName>
</protein>
<dbReference type="Pfam" id="PF05860">
    <property type="entry name" value="TPS"/>
    <property type="match status" value="1"/>
</dbReference>
<feature type="chain" id="PRO_5037625683" evidence="1">
    <location>
        <begin position="41"/>
        <end position="355"/>
    </location>
</feature>
<feature type="signal peptide" evidence="1">
    <location>
        <begin position="1"/>
        <end position="40"/>
    </location>
</feature>
<dbReference type="Gene3D" id="2.160.20.10">
    <property type="entry name" value="Single-stranded right-handed beta-helix, Pectin lyase-like"/>
    <property type="match status" value="1"/>
</dbReference>
<feature type="non-terminal residue" evidence="3">
    <location>
        <position position="355"/>
    </location>
</feature>
<reference evidence="3" key="1">
    <citation type="submission" date="2020-10" db="EMBL/GenBank/DDBJ databases">
        <authorList>
            <person name="Castelo-Branco R."/>
            <person name="Eusebio N."/>
            <person name="Adriana R."/>
            <person name="Vieira A."/>
            <person name="Brugerolle De Fraissinette N."/>
            <person name="Rezende De Castro R."/>
            <person name="Schneider M.P."/>
            <person name="Vasconcelos V."/>
            <person name="Leao P.N."/>
        </authorList>
    </citation>
    <scope>NUCLEOTIDE SEQUENCE</scope>
    <source>
        <strain evidence="3">LEGE 11467</strain>
    </source>
</reference>
<dbReference type="InterPro" id="IPR008638">
    <property type="entry name" value="FhaB/CdiA-like_TPS"/>
</dbReference>
<dbReference type="Proteomes" id="UP000621799">
    <property type="component" value="Unassembled WGS sequence"/>
</dbReference>